<reference evidence="1 2" key="1">
    <citation type="submission" date="2016-04" db="EMBL/GenBank/DDBJ databases">
        <title>Draft genome sequence of freshwater magnetotactic bacteria Magnetospirillum marisnigri SP-1 and Magnetospirillum moscoviense BB-1.</title>
        <authorList>
            <person name="Koziaeva V."/>
            <person name="Dziuba M.V."/>
            <person name="Ivanov T.M."/>
            <person name="Kuznetsov B."/>
            <person name="Grouzdev D.S."/>
        </authorList>
    </citation>
    <scope>NUCLEOTIDE SEQUENCE [LARGE SCALE GENOMIC DNA]</scope>
    <source>
        <strain evidence="1 2">BB-1</strain>
    </source>
</reference>
<dbReference type="InterPro" id="IPR011990">
    <property type="entry name" value="TPR-like_helical_dom_sf"/>
</dbReference>
<dbReference type="SUPFAM" id="SSF48452">
    <property type="entry name" value="TPR-like"/>
    <property type="match status" value="1"/>
</dbReference>
<comment type="caution">
    <text evidence="1">The sequence shown here is derived from an EMBL/GenBank/DDBJ whole genome shotgun (WGS) entry which is preliminary data.</text>
</comment>
<accession>A0A178MZE1</accession>
<organism evidence="1 2">
    <name type="scientific">Magnetospirillum moscoviense</name>
    <dbReference type="NCBI Taxonomy" id="1437059"/>
    <lineage>
        <taxon>Bacteria</taxon>
        <taxon>Pseudomonadati</taxon>
        <taxon>Pseudomonadota</taxon>
        <taxon>Alphaproteobacteria</taxon>
        <taxon>Rhodospirillales</taxon>
        <taxon>Rhodospirillaceae</taxon>
        <taxon>Magnetospirillum</taxon>
    </lineage>
</organism>
<dbReference type="InterPro" id="IPR008884">
    <property type="entry name" value="TylF_MeTrfase"/>
</dbReference>
<dbReference type="InterPro" id="IPR029063">
    <property type="entry name" value="SAM-dependent_MTases_sf"/>
</dbReference>
<dbReference type="AlphaFoldDB" id="A0A178MZE1"/>
<dbReference type="RefSeq" id="WP_068497915.1">
    <property type="nucleotide sequence ID" value="NZ_LWQU01000095.1"/>
</dbReference>
<dbReference type="SUPFAM" id="SSF53335">
    <property type="entry name" value="S-adenosyl-L-methionine-dependent methyltransferases"/>
    <property type="match status" value="1"/>
</dbReference>
<dbReference type="Pfam" id="PF13578">
    <property type="entry name" value="Methyltransf_24"/>
    <property type="match status" value="1"/>
</dbReference>
<dbReference type="PANTHER" id="PTHR40036:SF1">
    <property type="entry name" value="MACROCIN O-METHYLTRANSFERASE"/>
    <property type="match status" value="1"/>
</dbReference>
<evidence type="ECO:0000313" key="1">
    <source>
        <dbReference type="EMBL" id="OAN55741.1"/>
    </source>
</evidence>
<evidence type="ECO:0000313" key="2">
    <source>
        <dbReference type="Proteomes" id="UP000078543"/>
    </source>
</evidence>
<name>A0A178MZE1_9PROT</name>
<evidence type="ECO:0008006" key="3">
    <source>
        <dbReference type="Google" id="ProtNLM"/>
    </source>
</evidence>
<proteinExistence type="predicted"/>
<keyword evidence="2" id="KW-1185">Reference proteome</keyword>
<dbReference type="Proteomes" id="UP000078543">
    <property type="component" value="Unassembled WGS sequence"/>
</dbReference>
<dbReference type="Gene3D" id="3.40.50.150">
    <property type="entry name" value="Vaccinia Virus protein VP39"/>
    <property type="match status" value="1"/>
</dbReference>
<gene>
    <name evidence="1" type="ORF">A6A05_08280</name>
</gene>
<dbReference type="OrthoDB" id="9811332at2"/>
<dbReference type="EMBL" id="LWQU01000095">
    <property type="protein sequence ID" value="OAN55741.1"/>
    <property type="molecule type" value="Genomic_DNA"/>
</dbReference>
<sequence>MDQRLSQARALIRASRPAAAIHLLEPVADWPAVASLLAGAYRRDARYADCIRLADGHGADIQMLYEKAMSLLALSDARAALAAFDAVLDLDPGRAAAWFGGHGPALELAGPDAALDRLAQASACVGANGKYHAFAYGLLRLIGRHDRAAELFARHLADHPRRRPLADGIDALMRHLAADCRVFGVSASLLRHGLASATRPGLVLEFGVRRGTSITHLAHAAGQMVHGFDSFEGLPEDWGSEQAKVLTTDAQLPAVPDNVVLHAGWFENTLPAFLATHPDPVRLVNIDSDIYSSARFVLFALAERIGPGTIVVFDEMIGNRTWADDEYRAFGEFVAAFPISWQVFAVSPATKQVAIEIL</sequence>
<dbReference type="STRING" id="1437059.A6A05_08280"/>
<dbReference type="PANTHER" id="PTHR40036">
    <property type="entry name" value="MACROCIN O-METHYLTRANSFERASE"/>
    <property type="match status" value="1"/>
</dbReference>
<protein>
    <recommendedName>
        <fullName evidence="3">Macrocin O-methyltransferase</fullName>
    </recommendedName>
</protein>